<name>A0ABT2GJH9_9MICO</name>
<proteinExistence type="predicted"/>
<organism evidence="1 2">
    <name type="scientific">Herbiconiux gentiana</name>
    <dbReference type="NCBI Taxonomy" id="2970912"/>
    <lineage>
        <taxon>Bacteria</taxon>
        <taxon>Bacillati</taxon>
        <taxon>Actinomycetota</taxon>
        <taxon>Actinomycetes</taxon>
        <taxon>Micrococcales</taxon>
        <taxon>Microbacteriaceae</taxon>
        <taxon>Herbiconiux</taxon>
    </lineage>
</organism>
<keyword evidence="1" id="KW-0378">Hydrolase</keyword>
<dbReference type="SUPFAM" id="SSF55186">
    <property type="entry name" value="ThrRS/AlaRS common domain"/>
    <property type="match status" value="1"/>
</dbReference>
<keyword evidence="2" id="KW-1185">Reference proteome</keyword>
<reference evidence="1" key="1">
    <citation type="submission" date="2022-08" db="EMBL/GenBank/DDBJ databases">
        <authorList>
            <person name="Deng Y."/>
            <person name="Han X.-F."/>
            <person name="Zhang Y.-Q."/>
        </authorList>
    </citation>
    <scope>NUCLEOTIDE SEQUENCE</scope>
    <source>
        <strain evidence="1">CPCC 205716</strain>
    </source>
</reference>
<accession>A0ABT2GJH9</accession>
<dbReference type="EMBL" id="JANTEZ010000011">
    <property type="protein sequence ID" value="MCS5716380.1"/>
    <property type="molecule type" value="Genomic_DNA"/>
</dbReference>
<dbReference type="RefSeq" id="WP_259487892.1">
    <property type="nucleotide sequence ID" value="NZ_JANTEZ010000011.1"/>
</dbReference>
<dbReference type="Gene3D" id="3.30.980.10">
    <property type="entry name" value="Threonyl-trna Synthetase, Chain A, domain 2"/>
    <property type="match status" value="1"/>
</dbReference>
<protein>
    <submittedName>
        <fullName evidence="1">Metal-dependent hydrolase</fullName>
    </submittedName>
</protein>
<gene>
    <name evidence="1" type="ORF">NVV95_17675</name>
</gene>
<comment type="caution">
    <text evidence="1">The sequence shown here is derived from an EMBL/GenBank/DDBJ whole genome shotgun (WGS) entry which is preliminary data.</text>
</comment>
<dbReference type="GO" id="GO:0016787">
    <property type="term" value="F:hydrolase activity"/>
    <property type="evidence" value="ECO:0007669"/>
    <property type="project" value="UniProtKB-KW"/>
</dbReference>
<evidence type="ECO:0000313" key="1">
    <source>
        <dbReference type="EMBL" id="MCS5716380.1"/>
    </source>
</evidence>
<sequence>MALPLGDTLIGYPDGETRGQATVLHRELRPDGRAVVLLDATPFHPVDPTWPDQGPDLGVLVTSADDGPVPVPVPVLDCRIAASDGAELPLGERLPVRLGTEGWAFVVAHVVDGAAPIAEGDRVAAAVDEEHRRALSLGHTSCHLASLALNRALAGFWSKAVAPDALGSPDFDHTAIVTSSIRPHGSIDEYRLGKSLRKRGFDSARLAAELVAVAEAANGTLAGWVASDAGVRIRRDDRALSTRRFWECELPEGLASIACGGTHAEHLGELGTVRVSLELHDDGAALRMITTETA</sequence>
<dbReference type="InterPro" id="IPR018163">
    <property type="entry name" value="Thr/Ala-tRNA-synth_IIc_edit"/>
</dbReference>
<dbReference type="Proteomes" id="UP001165580">
    <property type="component" value="Unassembled WGS sequence"/>
</dbReference>
<evidence type="ECO:0000313" key="2">
    <source>
        <dbReference type="Proteomes" id="UP001165580"/>
    </source>
</evidence>